<dbReference type="GO" id="GO:0004553">
    <property type="term" value="F:hydrolase activity, hydrolyzing O-glycosyl compounds"/>
    <property type="evidence" value="ECO:0007669"/>
    <property type="project" value="UniProtKB-ARBA"/>
</dbReference>
<dbReference type="SUPFAM" id="SSF48208">
    <property type="entry name" value="Six-hairpin glycosidases"/>
    <property type="match status" value="1"/>
</dbReference>
<keyword evidence="3" id="KW-0378">Hydrolase</keyword>
<reference evidence="3 4" key="1">
    <citation type="submission" date="2016-08" db="EMBL/GenBank/DDBJ databases">
        <title>Novel Firmicute Genomes.</title>
        <authorList>
            <person name="Poppleton D.I."/>
            <person name="Gribaldo S."/>
        </authorList>
    </citation>
    <scope>NUCLEOTIDE SEQUENCE [LARGE SCALE GENOMIC DNA]</scope>
    <source>
        <strain evidence="3 4">RAOx-1</strain>
    </source>
</reference>
<organism evidence="3 4">
    <name type="scientific">Ammoniphilus oxalaticus</name>
    <dbReference type="NCBI Taxonomy" id="66863"/>
    <lineage>
        <taxon>Bacteria</taxon>
        <taxon>Bacillati</taxon>
        <taxon>Bacillota</taxon>
        <taxon>Bacilli</taxon>
        <taxon>Bacillales</taxon>
        <taxon>Paenibacillaceae</taxon>
        <taxon>Aneurinibacillus group</taxon>
        <taxon>Ammoniphilus</taxon>
    </lineage>
</organism>
<feature type="transmembrane region" description="Helical" evidence="1">
    <location>
        <begin position="438"/>
        <end position="460"/>
    </location>
</feature>
<sequence length="659" mass="75802">MPRPLVIGNGKMLINFDASLNMRDLYYPYVGQLNHIGGYFSRIGVWVDGLFSWCHEANWTIQLAYLPETLVTNVVATNAKLGIQLTIHDAVHQRETIYLKKIIVKNVWDEDREVRLFFNHDYSINETEVGDTAVYDPLLNAVYHYKRNVYIMINGKTEDAGMYEYSIGVKRFNHAEGTWRDAEDGRLGGNPIAQGSVDSTVSFRLNVPAHQEKPLWYWIAMGENLTEAKTLNEYVLENNPDLLLRRVQVFWERWVNKTDRDFADLGDDVISLFKQSLLIVRTQTDQNGAIIAANDSDILQFNRDHYSYMWPRDGAFIAYAMTKAGYDGVVSPFFDFCSNALTEEGYLHHKYNPDGSVGSSWHPFIHDGKYQLPIQEDETALVLFALWEHYKEHKQIESSQNLYATLIRPAANFLTQYVDEKVNLPHASYDLWEERRGIFTFTSCTVYGGLIAAANFASLFGDDRRRRRYEETAERIKRGIEQYLYDEQVGRFIRGIYIDRDGSITKDLTLESSLFALFAFYVFDIDDPRVIRTMEAVETGLSVNSDVGGVSRYQNDYYFQKSQDIENIPGNPWIICTLWMAEWRIARARTVADLAVPRQTLEWVVKNALESGVLPEQLDPYTGSPLSVAPLTWSHSTFVLTVLKYLEKYGELTNRAPLS</sequence>
<comment type="caution">
    <text evidence="3">The sequence shown here is derived from an EMBL/GenBank/DDBJ whole genome shotgun (WGS) entry which is preliminary data.</text>
</comment>
<dbReference type="Pfam" id="PF00723">
    <property type="entry name" value="Glyco_hydro_15"/>
    <property type="match status" value="1"/>
</dbReference>
<evidence type="ECO:0000313" key="3">
    <source>
        <dbReference type="EMBL" id="RKD24119.1"/>
    </source>
</evidence>
<feature type="domain" description="GH15-like" evidence="2">
    <location>
        <begin position="279"/>
        <end position="639"/>
    </location>
</feature>
<dbReference type="PANTHER" id="PTHR31616">
    <property type="entry name" value="TREHALASE"/>
    <property type="match status" value="1"/>
</dbReference>
<dbReference type="OrthoDB" id="3902805at2"/>
<keyword evidence="1" id="KW-0812">Transmembrane</keyword>
<accession>A0A419SJK9</accession>
<dbReference type="PANTHER" id="PTHR31616:SF13">
    <property type="entry name" value="GLUCAN 1,4-ALPHA-GLUCOSIDASE"/>
    <property type="match status" value="1"/>
</dbReference>
<dbReference type="InterPro" id="IPR012341">
    <property type="entry name" value="6hp_glycosidase-like_sf"/>
</dbReference>
<dbReference type="Gene3D" id="1.50.10.10">
    <property type="match status" value="1"/>
</dbReference>
<dbReference type="EMBL" id="MCHY01000008">
    <property type="protein sequence ID" value="RKD24119.1"/>
    <property type="molecule type" value="Genomic_DNA"/>
</dbReference>
<dbReference type="Proteomes" id="UP000284219">
    <property type="component" value="Unassembled WGS sequence"/>
</dbReference>
<dbReference type="InterPro" id="IPR011613">
    <property type="entry name" value="GH15-like"/>
</dbReference>
<dbReference type="AlphaFoldDB" id="A0A419SJK9"/>
<protein>
    <submittedName>
        <fullName evidence="3">Glycoside hydrolase family 15</fullName>
    </submittedName>
</protein>
<keyword evidence="1" id="KW-0472">Membrane</keyword>
<evidence type="ECO:0000259" key="2">
    <source>
        <dbReference type="Pfam" id="PF00723"/>
    </source>
</evidence>
<gene>
    <name evidence="3" type="ORF">BEP19_06840</name>
</gene>
<dbReference type="RefSeq" id="WP_120189379.1">
    <property type="nucleotide sequence ID" value="NZ_MCHY01000008.1"/>
</dbReference>
<proteinExistence type="predicted"/>
<keyword evidence="1" id="KW-1133">Transmembrane helix</keyword>
<evidence type="ECO:0000313" key="4">
    <source>
        <dbReference type="Proteomes" id="UP000284219"/>
    </source>
</evidence>
<keyword evidence="4" id="KW-1185">Reference proteome</keyword>
<dbReference type="InterPro" id="IPR008928">
    <property type="entry name" value="6-hairpin_glycosidase_sf"/>
</dbReference>
<evidence type="ECO:0000256" key="1">
    <source>
        <dbReference type="SAM" id="Phobius"/>
    </source>
</evidence>
<name>A0A419SJK9_9BACL</name>
<dbReference type="GO" id="GO:0005975">
    <property type="term" value="P:carbohydrate metabolic process"/>
    <property type="evidence" value="ECO:0007669"/>
    <property type="project" value="InterPro"/>
</dbReference>